<gene>
    <name evidence="2" type="ORF">TPL01_24320</name>
</gene>
<dbReference type="Proteomes" id="UP000321337">
    <property type="component" value="Unassembled WGS sequence"/>
</dbReference>
<dbReference type="EMBL" id="BKAD01000027">
    <property type="protein sequence ID" value="GEP31294.1"/>
    <property type="molecule type" value="Genomic_DNA"/>
</dbReference>
<name>A0A512L9Z1_9PROT</name>
<dbReference type="InterPro" id="IPR052340">
    <property type="entry name" value="RNase_Y/CdgJ"/>
</dbReference>
<comment type="caution">
    <text evidence="2">The sequence shown here is derived from an EMBL/GenBank/DDBJ whole genome shotgun (WGS) entry which is preliminary data.</text>
</comment>
<dbReference type="InterPro" id="IPR003607">
    <property type="entry name" value="HD/PDEase_dom"/>
</dbReference>
<dbReference type="SUPFAM" id="SSF109604">
    <property type="entry name" value="HD-domain/PDEase-like"/>
    <property type="match status" value="1"/>
</dbReference>
<dbReference type="PROSITE" id="PS51833">
    <property type="entry name" value="HDOD"/>
    <property type="match status" value="1"/>
</dbReference>
<evidence type="ECO:0000313" key="3">
    <source>
        <dbReference type="Proteomes" id="UP000321337"/>
    </source>
</evidence>
<dbReference type="InterPro" id="IPR006675">
    <property type="entry name" value="HDIG_dom"/>
</dbReference>
<keyword evidence="3" id="KW-1185">Reference proteome</keyword>
<dbReference type="InterPro" id="IPR013976">
    <property type="entry name" value="HDOD"/>
</dbReference>
<accession>A0A512L9Z1</accession>
<dbReference type="Pfam" id="PF08668">
    <property type="entry name" value="HDOD"/>
    <property type="match status" value="1"/>
</dbReference>
<dbReference type="PANTHER" id="PTHR33525">
    <property type="match status" value="1"/>
</dbReference>
<organism evidence="2 3">
    <name type="scientific">Sulfuriferula plumbiphila</name>
    <dbReference type="NCBI Taxonomy" id="171865"/>
    <lineage>
        <taxon>Bacteria</taxon>
        <taxon>Pseudomonadati</taxon>
        <taxon>Pseudomonadota</taxon>
        <taxon>Betaproteobacteria</taxon>
        <taxon>Nitrosomonadales</taxon>
        <taxon>Sulfuricellaceae</taxon>
        <taxon>Sulfuriferula</taxon>
    </lineage>
</organism>
<protein>
    <recommendedName>
        <fullName evidence="1">HDOD domain-containing protein</fullName>
    </recommendedName>
</protein>
<evidence type="ECO:0000313" key="2">
    <source>
        <dbReference type="EMBL" id="GEP31294.1"/>
    </source>
</evidence>
<evidence type="ECO:0000259" key="1">
    <source>
        <dbReference type="PROSITE" id="PS51833"/>
    </source>
</evidence>
<dbReference type="PANTHER" id="PTHR33525:SF5">
    <property type="entry name" value="TWO COMPONENT SIGNAL TRANSDUCTION SYSTEM RESPONSE REGULATOR"/>
    <property type="match status" value="1"/>
</dbReference>
<feature type="domain" description="HDOD" evidence="1">
    <location>
        <begin position="17"/>
        <end position="211"/>
    </location>
</feature>
<dbReference type="CDD" id="cd00077">
    <property type="entry name" value="HDc"/>
    <property type="match status" value="1"/>
</dbReference>
<proteinExistence type="predicted"/>
<sequence length="277" mass="30753">MAAVTDGKEILAKLHQLPVIPVVVQEVISSFSDPDLDSTALAHKIAQDQGLTAKVLRVANSAFYGLPRQISSMQDAVLVMGFNHIRSLALSAGFVHAFPVTGSSRFDRHAYWKHSFRVAAYARALAKCLRHDQEMAFMAGMFHDIGQLVLDTCMQEQFASVLEQQKESGQSLIEIEQMLFGFDHALIGAEVARRWNFPRAIEHAIRHWRIPEHEPFEPVTGMVHVAVLLAGGLSGEALMGNFPATLRERLQMTWERIEACLPQPDQLDAGTNLMLSA</sequence>
<dbReference type="OrthoDB" id="9770715at2"/>
<dbReference type="Gene3D" id="1.10.3210.10">
    <property type="entry name" value="Hypothetical protein af1432"/>
    <property type="match status" value="1"/>
</dbReference>
<dbReference type="RefSeq" id="WP_147074136.1">
    <property type="nucleotide sequence ID" value="NZ_AP021884.1"/>
</dbReference>
<dbReference type="NCBIfam" id="TIGR00277">
    <property type="entry name" value="HDIG"/>
    <property type="match status" value="1"/>
</dbReference>
<dbReference type="AlphaFoldDB" id="A0A512L9Z1"/>
<reference evidence="2 3" key="1">
    <citation type="submission" date="2019-07" db="EMBL/GenBank/DDBJ databases">
        <title>Whole genome shotgun sequence of Thiobacillus plumbophilus NBRC 107929.</title>
        <authorList>
            <person name="Hosoyama A."/>
            <person name="Uohara A."/>
            <person name="Ohji S."/>
            <person name="Ichikawa N."/>
        </authorList>
    </citation>
    <scope>NUCLEOTIDE SEQUENCE [LARGE SCALE GENOMIC DNA]</scope>
    <source>
        <strain evidence="2 3">NBRC 107929</strain>
    </source>
</reference>